<dbReference type="Gene3D" id="3.30.70.2120">
    <property type="match status" value="1"/>
</dbReference>
<evidence type="ECO:0000313" key="8">
    <source>
        <dbReference type="Proteomes" id="UP001526147"/>
    </source>
</evidence>
<evidence type="ECO:0000256" key="1">
    <source>
        <dbReference type="ARBA" id="ARBA00005709"/>
    </source>
</evidence>
<evidence type="ECO:0000256" key="2">
    <source>
        <dbReference type="ARBA" id="ARBA00020110"/>
    </source>
</evidence>
<sequence length="377" mass="40000">MRINHNIAALNTHRQLTSASQAQSKSMEKLSSGLRINRAGDDAAGLAISEKMRGQIRGLEMGSKNAQDGISLIQTAEGALNETHSILQRMRELAVQSSNDTNTDTDRSELQKEVDQLVQEIDRIANTTEFNTKKLINGNLSGVNNSAQSTKFDEVSDSAVFTGITNGATITADTTYNVEISGANATGTTFTVTYTQQDGTAGSVKVGTAGGTVTIGQSRVTIAALGTEDIGKESTFTQRKAVTDNSDTSLTYQIGANSSQTMKVSIENMSASALKVNNIKVTSSAASEASISAINKAIEDVSAQRSKLGAFQNRLEHTINNLGTSAENLTAAESRVRDVDMAKEMMESTKNGILSQAAQAMLAQANQQPQGVLQLLR</sequence>
<name>A0ABT3DC92_9BACI</name>
<dbReference type="InterPro" id="IPR001492">
    <property type="entry name" value="Flagellin"/>
</dbReference>
<keyword evidence="8" id="KW-1185">Reference proteome</keyword>
<accession>A0ABT3DC92</accession>
<keyword evidence="7" id="KW-0969">Cilium</keyword>
<reference evidence="7 8" key="1">
    <citation type="submission" date="2022-10" db="EMBL/GenBank/DDBJ databases">
        <title>Draft genome assembly of moderately radiation resistant bacterium Metabacillus halosaccharovorans.</title>
        <authorList>
            <person name="Pal S."/>
            <person name="Gopinathan A."/>
        </authorList>
    </citation>
    <scope>NUCLEOTIDE SEQUENCE [LARGE SCALE GENOMIC DNA]</scope>
    <source>
        <strain evidence="7 8">VITHBRA001</strain>
    </source>
</reference>
<comment type="subcellular location">
    <subcellularLocation>
        <location evidence="4">Secreted</location>
    </subcellularLocation>
    <subcellularLocation>
        <location evidence="4">Bacterial flagellum</location>
    </subcellularLocation>
</comment>
<dbReference type="InterPro" id="IPR001029">
    <property type="entry name" value="Flagellin_N"/>
</dbReference>
<dbReference type="Gene3D" id="1.20.1330.10">
    <property type="entry name" value="f41 fragment of flagellin, N-terminal domain"/>
    <property type="match status" value="1"/>
</dbReference>
<dbReference type="EMBL" id="JAOYEY010000023">
    <property type="protein sequence ID" value="MCV9884675.1"/>
    <property type="molecule type" value="Genomic_DNA"/>
</dbReference>
<dbReference type="PANTHER" id="PTHR42792:SF2">
    <property type="entry name" value="FLAGELLIN"/>
    <property type="match status" value="1"/>
</dbReference>
<keyword evidence="4" id="KW-0964">Secreted</keyword>
<comment type="caution">
    <text evidence="7">The sequence shown here is derived from an EMBL/GenBank/DDBJ whole genome shotgun (WGS) entry which is preliminary data.</text>
</comment>
<evidence type="ECO:0000256" key="3">
    <source>
        <dbReference type="ARBA" id="ARBA00023143"/>
    </source>
</evidence>
<dbReference type="InterPro" id="IPR046358">
    <property type="entry name" value="Flagellin_C"/>
</dbReference>
<dbReference type="PRINTS" id="PR00207">
    <property type="entry name" value="FLAGELLIN"/>
</dbReference>
<keyword evidence="7" id="KW-0966">Cell projection</keyword>
<comment type="function">
    <text evidence="4">Flagellin is the subunit protein which polymerizes to form the filaments of bacterial flagella.</text>
</comment>
<feature type="domain" description="Flagellin N-terminal" evidence="5">
    <location>
        <begin position="3"/>
        <end position="139"/>
    </location>
</feature>
<gene>
    <name evidence="7" type="ORF">OIH86_03335</name>
</gene>
<evidence type="ECO:0000256" key="4">
    <source>
        <dbReference type="RuleBase" id="RU362073"/>
    </source>
</evidence>
<feature type="domain" description="Flagellin C-terminal" evidence="6">
    <location>
        <begin position="291"/>
        <end position="376"/>
    </location>
</feature>
<dbReference type="SUPFAM" id="SSF64518">
    <property type="entry name" value="Phase 1 flagellin"/>
    <property type="match status" value="1"/>
</dbReference>
<dbReference type="PANTHER" id="PTHR42792">
    <property type="entry name" value="FLAGELLIN"/>
    <property type="match status" value="1"/>
</dbReference>
<evidence type="ECO:0000259" key="6">
    <source>
        <dbReference type="Pfam" id="PF00700"/>
    </source>
</evidence>
<protein>
    <recommendedName>
        <fullName evidence="2 4">Flagellin</fullName>
    </recommendedName>
</protein>
<evidence type="ECO:0000313" key="7">
    <source>
        <dbReference type="EMBL" id="MCV9884675.1"/>
    </source>
</evidence>
<dbReference type="RefSeq" id="WP_264141596.1">
    <property type="nucleotide sequence ID" value="NZ_JAOYEY010000023.1"/>
</dbReference>
<keyword evidence="7" id="KW-0282">Flagellum</keyword>
<proteinExistence type="inferred from homology"/>
<keyword evidence="3 4" id="KW-0975">Bacterial flagellum</keyword>
<dbReference type="InterPro" id="IPR042187">
    <property type="entry name" value="Flagellin_C_sub2"/>
</dbReference>
<comment type="similarity">
    <text evidence="1 4">Belongs to the bacterial flagellin family.</text>
</comment>
<evidence type="ECO:0000259" key="5">
    <source>
        <dbReference type="Pfam" id="PF00669"/>
    </source>
</evidence>
<dbReference type="Pfam" id="PF00669">
    <property type="entry name" value="Flagellin_N"/>
    <property type="match status" value="1"/>
</dbReference>
<dbReference type="Gene3D" id="6.10.10.10">
    <property type="entry name" value="Flagellar export chaperone, C-terminal domain"/>
    <property type="match status" value="1"/>
</dbReference>
<dbReference type="Pfam" id="PF00700">
    <property type="entry name" value="Flagellin_C"/>
    <property type="match status" value="1"/>
</dbReference>
<dbReference type="Proteomes" id="UP001526147">
    <property type="component" value="Unassembled WGS sequence"/>
</dbReference>
<organism evidence="7 8">
    <name type="scientific">Metabacillus halosaccharovorans</name>
    <dbReference type="NCBI Taxonomy" id="930124"/>
    <lineage>
        <taxon>Bacteria</taxon>
        <taxon>Bacillati</taxon>
        <taxon>Bacillota</taxon>
        <taxon>Bacilli</taxon>
        <taxon>Bacillales</taxon>
        <taxon>Bacillaceae</taxon>
        <taxon>Metabacillus</taxon>
    </lineage>
</organism>